<evidence type="ECO:0000256" key="1">
    <source>
        <dbReference type="ARBA" id="ARBA00022737"/>
    </source>
</evidence>
<evidence type="ECO:0000259" key="6">
    <source>
        <dbReference type="PROSITE" id="PS51272"/>
    </source>
</evidence>
<keyword evidence="2" id="KW-0326">Glycosidase</keyword>
<feature type="signal peptide" evidence="4">
    <location>
        <begin position="1"/>
        <end position="26"/>
    </location>
</feature>
<feature type="chain" id="PRO_5038886250" evidence="4">
    <location>
        <begin position="27"/>
        <end position="805"/>
    </location>
</feature>
<evidence type="ECO:0000259" key="5">
    <source>
        <dbReference type="PROSITE" id="PS50022"/>
    </source>
</evidence>
<gene>
    <name evidence="7" type="ORF">EDD73_10172</name>
</gene>
<dbReference type="SUPFAM" id="SSF49785">
    <property type="entry name" value="Galactose-binding domain-like"/>
    <property type="match status" value="1"/>
</dbReference>
<evidence type="ECO:0000256" key="3">
    <source>
        <dbReference type="SAM" id="MobiDB-lite"/>
    </source>
</evidence>
<dbReference type="AlphaFoldDB" id="A0A4V2SY71"/>
<comment type="caution">
    <text evidence="7">The sequence shown here is derived from an EMBL/GenBank/DDBJ whole genome shotgun (WGS) entry which is preliminary data.</text>
</comment>
<proteinExistence type="predicted"/>
<evidence type="ECO:0000256" key="2">
    <source>
        <dbReference type="ARBA" id="ARBA00023295"/>
    </source>
</evidence>
<accession>A0A4V2SY71</accession>
<dbReference type="Pfam" id="PF00395">
    <property type="entry name" value="SLH"/>
    <property type="match status" value="2"/>
</dbReference>
<feature type="domain" description="SLH" evidence="6">
    <location>
        <begin position="91"/>
        <end position="151"/>
    </location>
</feature>
<reference evidence="7 8" key="1">
    <citation type="submission" date="2019-03" db="EMBL/GenBank/DDBJ databases">
        <title>Genomic Encyclopedia of Type Strains, Phase IV (KMG-IV): sequencing the most valuable type-strain genomes for metagenomic binning, comparative biology and taxonomic classification.</title>
        <authorList>
            <person name="Goeker M."/>
        </authorList>
    </citation>
    <scope>NUCLEOTIDE SEQUENCE [LARGE SCALE GENOMIC DNA]</scope>
    <source>
        <strain evidence="7 8">DSM 11170</strain>
    </source>
</reference>
<dbReference type="Pfam" id="PF16147">
    <property type="entry name" value="DUF4855"/>
    <property type="match status" value="1"/>
</dbReference>
<evidence type="ECO:0000256" key="4">
    <source>
        <dbReference type="SAM" id="SignalP"/>
    </source>
</evidence>
<dbReference type="InterPro" id="IPR008979">
    <property type="entry name" value="Galactose-bd-like_sf"/>
</dbReference>
<feature type="region of interest" description="Disordered" evidence="3">
    <location>
        <begin position="486"/>
        <end position="505"/>
    </location>
</feature>
<feature type="domain" description="SLH" evidence="6">
    <location>
        <begin position="153"/>
        <end position="215"/>
    </location>
</feature>
<dbReference type="GO" id="GO:0016798">
    <property type="term" value="F:hydrolase activity, acting on glycosyl bonds"/>
    <property type="evidence" value="ECO:0007669"/>
    <property type="project" value="UniProtKB-KW"/>
</dbReference>
<name>A0A4V2SY71_9FIRM</name>
<feature type="domain" description="F5/8 type C" evidence="5">
    <location>
        <begin position="350"/>
        <end position="463"/>
    </location>
</feature>
<dbReference type="Gene3D" id="2.60.120.260">
    <property type="entry name" value="Galactose-binding domain-like"/>
    <property type="match status" value="1"/>
</dbReference>
<evidence type="ECO:0000313" key="7">
    <source>
        <dbReference type="EMBL" id="TCP68906.1"/>
    </source>
</evidence>
<feature type="compositionally biased region" description="Low complexity" evidence="3">
    <location>
        <begin position="488"/>
        <end position="503"/>
    </location>
</feature>
<dbReference type="InterPro" id="IPR051465">
    <property type="entry name" value="Cell_Envelope_Struct_Comp"/>
</dbReference>
<keyword evidence="1" id="KW-0677">Repeat</keyword>
<keyword evidence="8" id="KW-1185">Reference proteome</keyword>
<dbReference type="PANTHER" id="PTHR43308:SF5">
    <property type="entry name" value="S-LAYER PROTEIN _ PEPTIDOGLYCAN ENDO-BETA-N-ACETYLGLUCOSAMINIDASE"/>
    <property type="match status" value="1"/>
</dbReference>
<dbReference type="Pfam" id="PF00754">
    <property type="entry name" value="F5_F8_type_C"/>
    <property type="match status" value="1"/>
</dbReference>
<dbReference type="PROSITE" id="PS50022">
    <property type="entry name" value="FA58C_3"/>
    <property type="match status" value="1"/>
</dbReference>
<sequence>MFNRSRHLFQAAFLASLLSLSSPCAAQAGSAFTDLSGHYAATAVDDLFARGIVRGVTATTFQPEAPVTRAQWATMLARTTGIQPLTPAVPRYRDVASDHPLAGYIEALSVRQLIRGQQPDVFAPEAPVSRQDGALMLDRLLALTTRKTGSTAPSPWSDRSAIAPYALAAVDRVAQFQLMGNGIERFDPEQPLTRGQATVIAHRLLALLEGDLQAPLQLQPTELDGSSPKPQQLALQSAAPEGHFAMATYGVSYGIDNDRAGWLQNGQYVATLPVESAQVTVNVGPRTWTVPVRSNPAIAAPSSAPTYRPYGPTYFPQQSVIATTGPLDPAFRKIEKASYPGPQDGLTSYSAKWTGFYRMQGRTVTADLGKLQPISSVSMQFQQETSSAINLPKEMQVDFSQDGLLWSRAGKVVAAPAVQQGTQAIERTFRLTFPTVSARYVRVSFPVDVWVFARWLRIEGPPALPAEAPRSSPAFIPAPPITGTVVASNQSTTSSNPSSNSPSAVQRQPIANLLLVYSDHQRSDGTWSTEDFLPMLAHKIKPGSYEGRLFDGILLLPFPSTAEAGKAAWTDYADTVDRQLAALDAAVAWHRAHTPDFPQKPLPVVLTIPYPNPQLGDWPTEADRLQSIREFTAELNKRWQQAAWSHLQHIGYYWQWEDAHREEDQRLIRTVADDLHEQDLLFYWIPYYDAPGLTKWRELGFDQAYLQPNYYFDPQFPIQRLQNAYQQAKSLGLGIEIEGDEHILRHNDEFGPRYRNQLVASPSRDMAYAFYLGTKSLLQASFSGGDHINGLYHRTYEWIKERSQP</sequence>
<dbReference type="RefSeq" id="WP_165876222.1">
    <property type="nucleotide sequence ID" value="NZ_JAOQNU010000001.1"/>
</dbReference>
<feature type="domain" description="SLH" evidence="6">
    <location>
        <begin position="27"/>
        <end position="90"/>
    </location>
</feature>
<dbReference type="EMBL" id="SLXT01000001">
    <property type="protein sequence ID" value="TCP68906.1"/>
    <property type="molecule type" value="Genomic_DNA"/>
</dbReference>
<protein>
    <submittedName>
        <fullName evidence="7">S-layer family protein</fullName>
    </submittedName>
</protein>
<dbReference type="Proteomes" id="UP000294813">
    <property type="component" value="Unassembled WGS sequence"/>
</dbReference>
<keyword evidence="2" id="KW-0378">Hydrolase</keyword>
<evidence type="ECO:0000313" key="8">
    <source>
        <dbReference type="Proteomes" id="UP000294813"/>
    </source>
</evidence>
<dbReference type="PROSITE" id="PS51272">
    <property type="entry name" value="SLH"/>
    <property type="match status" value="3"/>
</dbReference>
<dbReference type="InterPro" id="IPR032329">
    <property type="entry name" value="DUF4855"/>
</dbReference>
<dbReference type="PANTHER" id="PTHR43308">
    <property type="entry name" value="OUTER MEMBRANE PROTEIN ALPHA-RELATED"/>
    <property type="match status" value="1"/>
</dbReference>
<dbReference type="InterPro" id="IPR000421">
    <property type="entry name" value="FA58C"/>
</dbReference>
<organism evidence="7 8">
    <name type="scientific">Heliophilum fasciatum</name>
    <dbReference type="NCBI Taxonomy" id="35700"/>
    <lineage>
        <taxon>Bacteria</taxon>
        <taxon>Bacillati</taxon>
        <taxon>Bacillota</taxon>
        <taxon>Clostridia</taxon>
        <taxon>Eubacteriales</taxon>
        <taxon>Heliobacteriaceae</taxon>
        <taxon>Heliophilum</taxon>
    </lineage>
</organism>
<dbReference type="InterPro" id="IPR001119">
    <property type="entry name" value="SLH_dom"/>
</dbReference>
<keyword evidence="4" id="KW-0732">Signal</keyword>